<sequence>MEDIEKILKQLVEFQSVTQDQEENGRLLDFVENTLKSHMHVRRFVYKGYHALFATVVNTKKPKIVLAAHCDVVPAPQRLFRMKANGSKLIGRGVLDMKFAIACYMRLVTELKKNLKEYDLGIMITSDEEVGGSHGVQYLLDKGYGAGRIAFLPDGGWEWRIETGAKGVWHIDVEAVGKSAHASRPWEGETPFFEFFEFLKDLKGQFSSAVCDGKDHYHDTVTVGRIMGGEAVNQIPSFIRASVDIRHIPETTKKDLERRILSVMKKYKKISMTERVYGYASKTNLDIPEIQTFRQIARRHGIQTGSMFSHGSSDARFFAEKNIPTLIVWPRGGGHHSDDEWVQRRDIETYYKILRDWVLATAK</sequence>
<dbReference type="GO" id="GO:0008777">
    <property type="term" value="F:acetylornithine deacetylase activity"/>
    <property type="evidence" value="ECO:0007669"/>
    <property type="project" value="TreeGrafter"/>
</dbReference>
<evidence type="ECO:0000259" key="3">
    <source>
        <dbReference type="Pfam" id="PF07687"/>
    </source>
</evidence>
<keyword evidence="1" id="KW-0479">Metal-binding</keyword>
<dbReference type="GO" id="GO:0046872">
    <property type="term" value="F:metal ion binding"/>
    <property type="evidence" value="ECO:0007669"/>
    <property type="project" value="UniProtKB-KW"/>
</dbReference>
<evidence type="ECO:0000256" key="2">
    <source>
        <dbReference type="ARBA" id="ARBA00022801"/>
    </source>
</evidence>
<evidence type="ECO:0000256" key="1">
    <source>
        <dbReference type="ARBA" id="ARBA00022723"/>
    </source>
</evidence>
<dbReference type="Pfam" id="PF07687">
    <property type="entry name" value="M20_dimer"/>
    <property type="match status" value="1"/>
</dbReference>
<dbReference type="InterPro" id="IPR002933">
    <property type="entry name" value="Peptidase_M20"/>
</dbReference>
<dbReference type="GO" id="GO:0006526">
    <property type="term" value="P:L-arginine biosynthetic process"/>
    <property type="evidence" value="ECO:0007669"/>
    <property type="project" value="TreeGrafter"/>
</dbReference>
<gene>
    <name evidence="4" type="ORF">A2756_02280</name>
</gene>
<proteinExistence type="predicted"/>
<dbReference type="Proteomes" id="UP000177785">
    <property type="component" value="Unassembled WGS sequence"/>
</dbReference>
<dbReference type="Pfam" id="PF01546">
    <property type="entry name" value="Peptidase_M20"/>
    <property type="match status" value="1"/>
</dbReference>
<protein>
    <recommendedName>
        <fullName evidence="3">Peptidase M20 dimerisation domain-containing protein</fullName>
    </recommendedName>
</protein>
<dbReference type="Gene3D" id="3.30.70.360">
    <property type="match status" value="1"/>
</dbReference>
<dbReference type="Gene3D" id="3.40.630.10">
    <property type="entry name" value="Zn peptidases"/>
    <property type="match status" value="1"/>
</dbReference>
<feature type="domain" description="Peptidase M20 dimerisation" evidence="3">
    <location>
        <begin position="164"/>
        <end position="268"/>
    </location>
</feature>
<comment type="caution">
    <text evidence="4">The sequence shown here is derived from an EMBL/GenBank/DDBJ whole genome shotgun (WGS) entry which is preliminary data.</text>
</comment>
<dbReference type="InterPro" id="IPR050072">
    <property type="entry name" value="Peptidase_M20A"/>
</dbReference>
<keyword evidence="2" id="KW-0378">Hydrolase</keyword>
<dbReference type="STRING" id="1802115.A2756_02280"/>
<dbReference type="PANTHER" id="PTHR43808">
    <property type="entry name" value="ACETYLORNITHINE DEACETYLASE"/>
    <property type="match status" value="1"/>
</dbReference>
<evidence type="ECO:0000313" key="5">
    <source>
        <dbReference type="Proteomes" id="UP000177785"/>
    </source>
</evidence>
<name>A0A1G2G692_9BACT</name>
<dbReference type="InterPro" id="IPR036264">
    <property type="entry name" value="Bact_exopeptidase_dim_dom"/>
</dbReference>
<dbReference type="EMBL" id="MHNL01000005">
    <property type="protein sequence ID" value="OGZ45713.1"/>
    <property type="molecule type" value="Genomic_DNA"/>
</dbReference>
<accession>A0A1G2G692</accession>
<dbReference type="AlphaFoldDB" id="A0A1G2G692"/>
<reference evidence="4 5" key="1">
    <citation type="journal article" date="2016" name="Nat. Commun.">
        <title>Thousands of microbial genomes shed light on interconnected biogeochemical processes in an aquifer system.</title>
        <authorList>
            <person name="Anantharaman K."/>
            <person name="Brown C.T."/>
            <person name="Hug L.A."/>
            <person name="Sharon I."/>
            <person name="Castelle C.J."/>
            <person name="Probst A.J."/>
            <person name="Thomas B.C."/>
            <person name="Singh A."/>
            <person name="Wilkins M.J."/>
            <person name="Karaoz U."/>
            <person name="Brodie E.L."/>
            <person name="Williams K.H."/>
            <person name="Hubbard S.S."/>
            <person name="Banfield J.F."/>
        </authorList>
    </citation>
    <scope>NUCLEOTIDE SEQUENCE [LARGE SCALE GENOMIC DNA]</scope>
</reference>
<organism evidence="4 5">
    <name type="scientific">Candidatus Ryanbacteria bacterium RIFCSPHIGHO2_01_FULL_48_27</name>
    <dbReference type="NCBI Taxonomy" id="1802115"/>
    <lineage>
        <taxon>Bacteria</taxon>
        <taxon>Candidatus Ryaniibacteriota</taxon>
    </lineage>
</organism>
<dbReference type="SUPFAM" id="SSF53187">
    <property type="entry name" value="Zn-dependent exopeptidases"/>
    <property type="match status" value="1"/>
</dbReference>
<dbReference type="InterPro" id="IPR011650">
    <property type="entry name" value="Peptidase_M20_dimer"/>
</dbReference>
<dbReference type="SUPFAM" id="SSF55031">
    <property type="entry name" value="Bacterial exopeptidase dimerisation domain"/>
    <property type="match status" value="1"/>
</dbReference>
<dbReference type="PANTHER" id="PTHR43808:SF31">
    <property type="entry name" value="N-ACETYL-L-CITRULLINE DEACETYLASE"/>
    <property type="match status" value="1"/>
</dbReference>
<evidence type="ECO:0000313" key="4">
    <source>
        <dbReference type="EMBL" id="OGZ45713.1"/>
    </source>
</evidence>